<dbReference type="Gene3D" id="3.40.1350.60">
    <property type="match status" value="1"/>
</dbReference>
<dbReference type="Proteomes" id="UP000315995">
    <property type="component" value="Chromosome"/>
</dbReference>
<accession>A0A5B8XZ84</accession>
<feature type="domain" description="SfsA N-terminal OB" evidence="3">
    <location>
        <begin position="53"/>
        <end position="117"/>
    </location>
</feature>
<dbReference type="HAMAP" id="MF_00095">
    <property type="entry name" value="SfsA"/>
    <property type="match status" value="1"/>
</dbReference>
<evidence type="ECO:0000313" key="4">
    <source>
        <dbReference type="EMBL" id="QDG49370.1"/>
    </source>
</evidence>
<evidence type="ECO:0000313" key="5">
    <source>
        <dbReference type="Proteomes" id="UP000315995"/>
    </source>
</evidence>
<keyword evidence="5" id="KW-1185">Reference proteome</keyword>
<dbReference type="OrthoDB" id="9802365at2"/>
<dbReference type="InterPro" id="IPR041465">
    <property type="entry name" value="SfsA_N"/>
</dbReference>
<feature type="domain" description="Sugar fermentation stimulation protein C-terminal" evidence="2">
    <location>
        <begin position="121"/>
        <end position="259"/>
    </location>
</feature>
<evidence type="ECO:0000256" key="1">
    <source>
        <dbReference type="HAMAP-Rule" id="MF_00095"/>
    </source>
</evidence>
<dbReference type="Pfam" id="PF17746">
    <property type="entry name" value="SfsA_N"/>
    <property type="match status" value="1"/>
</dbReference>
<dbReference type="InterPro" id="IPR040452">
    <property type="entry name" value="SfsA_C"/>
</dbReference>
<dbReference type="InterPro" id="IPR005224">
    <property type="entry name" value="SfsA"/>
</dbReference>
<protein>
    <recommendedName>
        <fullName evidence="1">Sugar fermentation stimulation protein homolog</fullName>
    </recommendedName>
</protein>
<evidence type="ECO:0000259" key="3">
    <source>
        <dbReference type="Pfam" id="PF17746"/>
    </source>
</evidence>
<dbReference type="NCBIfam" id="TIGR00230">
    <property type="entry name" value="sfsA"/>
    <property type="match status" value="1"/>
</dbReference>
<dbReference type="GO" id="GO:0003677">
    <property type="term" value="F:DNA binding"/>
    <property type="evidence" value="ECO:0007669"/>
    <property type="project" value="InterPro"/>
</dbReference>
<dbReference type="AlphaFoldDB" id="A0A4Y6PM98"/>
<sequence>MPLQLGRPHSVRVSSARVNRVRYLPDVPMKDTPTSTPRIPLGGGAPLVEARFVERPNQFVVIAELDGEQVKAHMADRGRLLDVLVPGRPLLLAHRPAPHRKTDYSAVAAVVDGRLVSLDTQLPNKLVARALEADVFEEVAGYAHWRKEKTIGGSRFDFWLEDGERRVVLEVKSVGRLDADGVARFPDAPTSRGRRHVEELAELAGDENTRAVLCFLVQGEHADRVEVDTDIDPKLHRALVEAREQGVEVYARRCSLDRDGLCWGTAVPVEL</sequence>
<gene>
    <name evidence="1 4" type="primary">sfsA</name>
    <name evidence="4" type="ORF">FIV42_01050</name>
</gene>
<accession>A0A4Y6PM98</accession>
<comment type="similarity">
    <text evidence="1">Belongs to the SfsA family.</text>
</comment>
<proteinExistence type="inferred from homology"/>
<evidence type="ECO:0000259" key="2">
    <source>
        <dbReference type="Pfam" id="PF03749"/>
    </source>
</evidence>
<dbReference type="PANTHER" id="PTHR30545">
    <property type="entry name" value="SUGAR FERMENTATION STIMULATION PROTEIN A"/>
    <property type="match status" value="1"/>
</dbReference>
<dbReference type="Gene3D" id="2.40.50.580">
    <property type="match status" value="1"/>
</dbReference>
<reference evidence="4 5" key="1">
    <citation type="submission" date="2019-06" db="EMBL/GenBank/DDBJ databases">
        <title>Persicimonas caeni gen. nov., sp. nov., a predatory bacterium isolated from solar saltern.</title>
        <authorList>
            <person name="Wang S."/>
        </authorList>
    </citation>
    <scope>NUCLEOTIDE SEQUENCE [LARGE SCALE GENOMIC DNA]</scope>
    <source>
        <strain evidence="4 5">YN101</strain>
    </source>
</reference>
<dbReference type="CDD" id="cd22359">
    <property type="entry name" value="SfsA-like_bacterial"/>
    <property type="match status" value="1"/>
</dbReference>
<name>A0A4Y6PM98_PERCE</name>
<dbReference type="EMBL" id="CP041186">
    <property type="protein sequence ID" value="QDG49370.1"/>
    <property type="molecule type" value="Genomic_DNA"/>
</dbReference>
<organism evidence="4 5">
    <name type="scientific">Persicimonas caeni</name>
    <dbReference type="NCBI Taxonomy" id="2292766"/>
    <lineage>
        <taxon>Bacteria</taxon>
        <taxon>Deltaproteobacteria</taxon>
        <taxon>Bradymonadales</taxon>
        <taxon>Bradymonadaceae</taxon>
        <taxon>Persicimonas</taxon>
    </lineage>
</organism>
<dbReference type="Pfam" id="PF03749">
    <property type="entry name" value="SfsA"/>
    <property type="match status" value="1"/>
</dbReference>
<dbReference type="PANTHER" id="PTHR30545:SF2">
    <property type="entry name" value="SUGAR FERMENTATION STIMULATION PROTEIN A"/>
    <property type="match status" value="1"/>
</dbReference>